<dbReference type="Proteomes" id="UP000887458">
    <property type="component" value="Unassembled WGS sequence"/>
</dbReference>
<evidence type="ECO:0000256" key="6">
    <source>
        <dbReference type="SAM" id="MobiDB-lite"/>
    </source>
</evidence>
<feature type="compositionally biased region" description="Basic and acidic residues" evidence="6">
    <location>
        <begin position="264"/>
        <end position="275"/>
    </location>
</feature>
<dbReference type="Pfam" id="PF25807">
    <property type="entry name" value="Clarin-2"/>
    <property type="match status" value="1"/>
</dbReference>
<evidence type="ECO:0008006" key="10">
    <source>
        <dbReference type="Google" id="ProtNLM"/>
    </source>
</evidence>
<name>A0ABQ8J5P8_DERPT</name>
<protein>
    <recommendedName>
        <fullName evidence="10">Clarin-3-like</fullName>
    </recommendedName>
</protein>
<evidence type="ECO:0000256" key="4">
    <source>
        <dbReference type="ARBA" id="ARBA00022989"/>
    </source>
</evidence>
<evidence type="ECO:0000256" key="7">
    <source>
        <dbReference type="SAM" id="Phobius"/>
    </source>
</evidence>
<dbReference type="EMBL" id="NJHN03000073">
    <property type="protein sequence ID" value="KAH9417806.1"/>
    <property type="molecule type" value="Genomic_DNA"/>
</dbReference>
<feature type="transmembrane region" description="Helical" evidence="7">
    <location>
        <begin position="7"/>
        <end position="28"/>
    </location>
</feature>
<feature type="transmembrane region" description="Helical" evidence="7">
    <location>
        <begin position="128"/>
        <end position="158"/>
    </location>
</feature>
<keyword evidence="9" id="KW-1185">Reference proteome</keyword>
<dbReference type="PANTHER" id="PTHR31548">
    <property type="entry name" value="CLARIN"/>
    <property type="match status" value="1"/>
</dbReference>
<comment type="caution">
    <text evidence="8">The sequence shown here is derived from an EMBL/GenBank/DDBJ whole genome shotgun (WGS) entry which is preliminary data.</text>
</comment>
<dbReference type="PANTHER" id="PTHR31548:SF1">
    <property type="entry name" value="LD47387P"/>
    <property type="match status" value="1"/>
</dbReference>
<evidence type="ECO:0000256" key="5">
    <source>
        <dbReference type="ARBA" id="ARBA00023136"/>
    </source>
</evidence>
<comment type="similarity">
    <text evidence="2">Belongs to the clarin family.</text>
</comment>
<reference evidence="8 9" key="2">
    <citation type="journal article" date="2022" name="Mol. Biol. Evol.">
        <title>Comparative Genomics Reveals Insights into the Divergent Evolution of Astigmatic Mites and Household Pest Adaptations.</title>
        <authorList>
            <person name="Xiong Q."/>
            <person name="Wan A.T."/>
            <person name="Liu X."/>
            <person name="Fung C.S."/>
            <person name="Xiao X."/>
            <person name="Malainual N."/>
            <person name="Hou J."/>
            <person name="Wang L."/>
            <person name="Wang M."/>
            <person name="Yang K.Y."/>
            <person name="Cui Y."/>
            <person name="Leung E.L."/>
            <person name="Nong W."/>
            <person name="Shin S.K."/>
            <person name="Au S.W."/>
            <person name="Jeong K.Y."/>
            <person name="Chew F.T."/>
            <person name="Hui J.H."/>
            <person name="Leung T.F."/>
            <person name="Tungtrongchitr A."/>
            <person name="Zhong N."/>
            <person name="Liu Z."/>
            <person name="Tsui S.K."/>
        </authorList>
    </citation>
    <scope>NUCLEOTIDE SEQUENCE [LARGE SCALE GENOMIC DNA]</scope>
    <source>
        <strain evidence="8">Derp</strain>
    </source>
</reference>
<feature type="transmembrane region" description="Helical" evidence="7">
    <location>
        <begin position="220"/>
        <end position="243"/>
    </location>
</feature>
<reference evidence="8 9" key="1">
    <citation type="journal article" date="2018" name="J. Allergy Clin. Immunol.">
        <title>High-quality assembly of Dermatophagoides pteronyssinus genome and transcriptome reveals a wide range of novel allergens.</title>
        <authorList>
            <person name="Liu X.Y."/>
            <person name="Yang K.Y."/>
            <person name="Wang M.Q."/>
            <person name="Kwok J.S."/>
            <person name="Zeng X."/>
            <person name="Yang Z."/>
            <person name="Xiao X.J."/>
            <person name="Lau C.P."/>
            <person name="Li Y."/>
            <person name="Huang Z.M."/>
            <person name="Ba J.G."/>
            <person name="Yim A.K."/>
            <person name="Ouyang C.Y."/>
            <person name="Ngai S.M."/>
            <person name="Chan T.F."/>
            <person name="Leung E.L."/>
            <person name="Liu L."/>
            <person name="Liu Z.G."/>
            <person name="Tsui S.K."/>
        </authorList>
    </citation>
    <scope>NUCLEOTIDE SEQUENCE [LARGE SCALE GENOMIC DNA]</scope>
    <source>
        <strain evidence="8">Derp</strain>
    </source>
</reference>
<keyword evidence="4 7" id="KW-1133">Transmembrane helix</keyword>
<evidence type="ECO:0000256" key="2">
    <source>
        <dbReference type="ARBA" id="ARBA00005787"/>
    </source>
</evidence>
<keyword evidence="3 7" id="KW-0812">Transmembrane</keyword>
<dbReference type="InterPro" id="IPR026748">
    <property type="entry name" value="Clarin"/>
</dbReference>
<dbReference type="Gene3D" id="1.20.140.150">
    <property type="match status" value="1"/>
</dbReference>
<accession>A0ABQ8J5P8</accession>
<evidence type="ECO:0000313" key="9">
    <source>
        <dbReference type="Proteomes" id="UP000887458"/>
    </source>
</evidence>
<organism evidence="8 9">
    <name type="scientific">Dermatophagoides pteronyssinus</name>
    <name type="common">European house dust mite</name>
    <dbReference type="NCBI Taxonomy" id="6956"/>
    <lineage>
        <taxon>Eukaryota</taxon>
        <taxon>Metazoa</taxon>
        <taxon>Ecdysozoa</taxon>
        <taxon>Arthropoda</taxon>
        <taxon>Chelicerata</taxon>
        <taxon>Arachnida</taxon>
        <taxon>Acari</taxon>
        <taxon>Acariformes</taxon>
        <taxon>Sarcoptiformes</taxon>
        <taxon>Astigmata</taxon>
        <taxon>Psoroptidia</taxon>
        <taxon>Analgoidea</taxon>
        <taxon>Pyroglyphidae</taxon>
        <taxon>Dermatophagoidinae</taxon>
        <taxon>Dermatophagoides</taxon>
    </lineage>
</organism>
<sequence length="281" mass="32641">MEQRKRIYIFLTFFICTTCLALLTISLATHRWIIAYPIRLISLNSSTLFQLNDYFVDNNVGGDQQQQQQQQQQQKQQSIDLELPKKFRGFVYFGLFQGTKVLNYGLGDRTTIIWLKQEMLRNPNLMSFTLWLLTILSISIAMIFGLVAAIFSIINTVMTPIETITGVQGLYLWNALASLFCTFAAITWLIQYQTRLIKNVMTDDEQQDGWTSLNRTSLSFSYYVIIIAIGLHLINIFIIYYGTTMIENHSTQRSNCNGRHRCNERRSNRNDKHPEGLIMLY</sequence>
<evidence type="ECO:0000256" key="3">
    <source>
        <dbReference type="ARBA" id="ARBA00022692"/>
    </source>
</evidence>
<proteinExistence type="inferred from homology"/>
<keyword evidence="5 7" id="KW-0472">Membrane</keyword>
<gene>
    <name evidence="8" type="ORF">DERP_013581</name>
</gene>
<feature type="transmembrane region" description="Helical" evidence="7">
    <location>
        <begin position="170"/>
        <end position="190"/>
    </location>
</feature>
<feature type="region of interest" description="Disordered" evidence="6">
    <location>
        <begin position="256"/>
        <end position="275"/>
    </location>
</feature>
<comment type="subcellular location">
    <subcellularLocation>
        <location evidence="1">Membrane</location>
        <topology evidence="1">Multi-pass membrane protein</topology>
    </subcellularLocation>
</comment>
<evidence type="ECO:0000256" key="1">
    <source>
        <dbReference type="ARBA" id="ARBA00004141"/>
    </source>
</evidence>
<evidence type="ECO:0000313" key="8">
    <source>
        <dbReference type="EMBL" id="KAH9417806.1"/>
    </source>
</evidence>